<dbReference type="SUPFAM" id="SSF48019">
    <property type="entry name" value="post-AAA+ oligomerization domain-like"/>
    <property type="match status" value="1"/>
</dbReference>
<dbReference type="GO" id="GO:0003677">
    <property type="term" value="F:DNA binding"/>
    <property type="evidence" value="ECO:0007669"/>
    <property type="project" value="InterPro"/>
</dbReference>
<proteinExistence type="inferred from homology"/>
<dbReference type="GO" id="GO:0009360">
    <property type="term" value="C:DNA polymerase III complex"/>
    <property type="evidence" value="ECO:0007669"/>
    <property type="project" value="InterPro"/>
</dbReference>
<dbReference type="InterPro" id="IPR027417">
    <property type="entry name" value="P-loop_NTPase"/>
</dbReference>
<dbReference type="Pfam" id="PF12362">
    <property type="entry name" value="DUF3646"/>
    <property type="match status" value="1"/>
</dbReference>
<reference evidence="13" key="1">
    <citation type="submission" date="2018-05" db="EMBL/GenBank/DDBJ databases">
        <authorList>
            <person name="Lanie J.A."/>
            <person name="Ng W.-L."/>
            <person name="Kazmierczak K.M."/>
            <person name="Andrzejewski T.M."/>
            <person name="Davidsen T.M."/>
            <person name="Wayne K.J."/>
            <person name="Tettelin H."/>
            <person name="Glass J.I."/>
            <person name="Rusch D."/>
            <person name="Podicherti R."/>
            <person name="Tsui H.-C.T."/>
            <person name="Winkler M.E."/>
        </authorList>
    </citation>
    <scope>NUCLEOTIDE SEQUENCE</scope>
</reference>
<dbReference type="GO" id="GO:0003887">
    <property type="term" value="F:DNA-directed DNA polymerase activity"/>
    <property type="evidence" value="ECO:0007669"/>
    <property type="project" value="UniProtKB-KW"/>
</dbReference>
<dbReference type="Gene3D" id="3.40.50.300">
    <property type="entry name" value="P-loop containing nucleotide triphosphate hydrolases"/>
    <property type="match status" value="1"/>
</dbReference>
<dbReference type="PANTHER" id="PTHR11669:SF0">
    <property type="entry name" value="PROTEIN STICHEL-LIKE 2"/>
    <property type="match status" value="1"/>
</dbReference>
<dbReference type="CDD" id="cd00009">
    <property type="entry name" value="AAA"/>
    <property type="match status" value="1"/>
</dbReference>
<comment type="catalytic activity">
    <reaction evidence="11">
        <text>DNA(n) + a 2'-deoxyribonucleoside 5'-triphosphate = DNA(n+1) + diphosphate</text>
        <dbReference type="Rhea" id="RHEA:22508"/>
        <dbReference type="Rhea" id="RHEA-COMP:17339"/>
        <dbReference type="Rhea" id="RHEA-COMP:17340"/>
        <dbReference type="ChEBI" id="CHEBI:33019"/>
        <dbReference type="ChEBI" id="CHEBI:61560"/>
        <dbReference type="ChEBI" id="CHEBI:173112"/>
        <dbReference type="EC" id="2.7.7.7"/>
    </reaction>
</comment>
<evidence type="ECO:0000256" key="10">
    <source>
        <dbReference type="ARBA" id="ARBA00022932"/>
    </source>
</evidence>
<keyword evidence="10" id="KW-0239">DNA-directed DNA polymerase</keyword>
<keyword evidence="5" id="KW-0235">DNA replication</keyword>
<feature type="domain" description="AAA+ ATPase" evidence="12">
    <location>
        <begin position="39"/>
        <end position="182"/>
    </location>
</feature>
<dbReference type="InterPro" id="IPR003593">
    <property type="entry name" value="AAA+_ATPase"/>
</dbReference>
<evidence type="ECO:0000256" key="11">
    <source>
        <dbReference type="ARBA" id="ARBA00049244"/>
    </source>
</evidence>
<dbReference type="Gene3D" id="1.10.8.60">
    <property type="match status" value="1"/>
</dbReference>
<dbReference type="InterPro" id="IPR008921">
    <property type="entry name" value="DNA_pol3_clamp-load_cplx_C"/>
</dbReference>
<dbReference type="InterPro" id="IPR001270">
    <property type="entry name" value="ClpA/B"/>
</dbReference>
<dbReference type="Pfam" id="PF22608">
    <property type="entry name" value="DNAX_ATPase_lid"/>
    <property type="match status" value="1"/>
</dbReference>
<evidence type="ECO:0000313" key="13">
    <source>
        <dbReference type="EMBL" id="SVA74361.1"/>
    </source>
</evidence>
<dbReference type="Gene3D" id="1.20.272.10">
    <property type="match status" value="1"/>
</dbReference>
<sequence length="563" mass="65099">MNTNKKVLALKYRPQTFKDLIGQDVVAETISNSIKAKKVPNAYLFTGIRGVGKTTIARLVARALNCLNGIESVCKESLCKNCEAISNSNHIDVLEMDAASKTGVDDVRDLIEFSRYGPTSAKYKIFIIDEVHMLSKQAFNALLKTLEEPPEYLKFVFATTEIKKIPITVVSRCQRFDLPRVKSLELFNFIKKITEKEKGKATDDALKLIVKISEGSVRDALSLLDRALISLEKDAELDLRTAQKIFGYFDKSNLIELFRFLFEGEEKKVLQIYKSIYDQGIEPKIFLNDFLEILYYFKNISSLNIDGTNFTLNDEEFNKIKEIASNIKNETLLLFWQFTIKTLEEIEIVSNQHIAMEMFLIRLIHLKGISNFSGIKLDNENMNETSINQERENNNKSKKKIDEELFDSKSKTIGQIKNIVQEKKLTEKPILKNEQYTNLQIKTFDDLINACNIYKEIKLKYELETNVNLVSFENQRIEISFNEKLDKEFIKNLSSKLYEWTKNRWIISLSKKAGKPSKKEKNIILKKEFLDNAKKSEVYQKVLKIFPDAELIDIDIIKEKNDD</sequence>
<dbReference type="FunFam" id="3.40.50.300:FF:000014">
    <property type="entry name" value="DNA polymerase III subunit gamma/tau"/>
    <property type="match status" value="1"/>
</dbReference>
<evidence type="ECO:0000256" key="7">
    <source>
        <dbReference type="ARBA" id="ARBA00022741"/>
    </source>
</evidence>
<evidence type="ECO:0000256" key="3">
    <source>
        <dbReference type="ARBA" id="ARBA00022679"/>
    </source>
</evidence>
<keyword evidence="6" id="KW-0479">Metal-binding</keyword>
<keyword evidence="8" id="KW-0862">Zinc</keyword>
<name>A0A381YCQ7_9ZZZZ</name>
<dbReference type="Pfam" id="PF13177">
    <property type="entry name" value="DNA_pol3_delta2"/>
    <property type="match status" value="1"/>
</dbReference>
<protein>
    <recommendedName>
        <fullName evidence="2">DNA-directed DNA polymerase</fullName>
        <ecNumber evidence="2">2.7.7.7</ecNumber>
    </recommendedName>
</protein>
<organism evidence="13">
    <name type="scientific">marine metagenome</name>
    <dbReference type="NCBI Taxonomy" id="408172"/>
    <lineage>
        <taxon>unclassified sequences</taxon>
        <taxon>metagenomes</taxon>
        <taxon>ecological metagenomes</taxon>
    </lineage>
</organism>
<dbReference type="PRINTS" id="PR00300">
    <property type="entry name" value="CLPPROTEASEA"/>
</dbReference>
<dbReference type="SMART" id="SM00382">
    <property type="entry name" value="AAA"/>
    <property type="match status" value="1"/>
</dbReference>
<dbReference type="GO" id="GO:0005524">
    <property type="term" value="F:ATP binding"/>
    <property type="evidence" value="ECO:0007669"/>
    <property type="project" value="UniProtKB-KW"/>
</dbReference>
<dbReference type="InterPro" id="IPR050238">
    <property type="entry name" value="DNA_Rep/Repair_Clamp_Loader"/>
</dbReference>
<accession>A0A381YCQ7</accession>
<dbReference type="NCBIfam" id="TIGR02397">
    <property type="entry name" value="dnaX_nterm"/>
    <property type="match status" value="1"/>
</dbReference>
<gene>
    <name evidence="13" type="ORF">METZ01_LOCUS127215</name>
</gene>
<dbReference type="SUPFAM" id="SSF52540">
    <property type="entry name" value="P-loop containing nucleoside triphosphate hydrolases"/>
    <property type="match status" value="1"/>
</dbReference>
<keyword evidence="9" id="KW-0067">ATP-binding</keyword>
<dbReference type="InterPro" id="IPR022754">
    <property type="entry name" value="DNA_pol_III_gamma-3"/>
</dbReference>
<keyword evidence="7" id="KW-0547">Nucleotide-binding</keyword>
<dbReference type="AlphaFoldDB" id="A0A381YCQ7"/>
<evidence type="ECO:0000256" key="5">
    <source>
        <dbReference type="ARBA" id="ARBA00022705"/>
    </source>
</evidence>
<evidence type="ECO:0000256" key="9">
    <source>
        <dbReference type="ARBA" id="ARBA00022840"/>
    </source>
</evidence>
<keyword evidence="4" id="KW-0548">Nucleotidyltransferase</keyword>
<dbReference type="InterPro" id="IPR022107">
    <property type="entry name" value="DNA_pol_III_gamma/tau_C"/>
</dbReference>
<dbReference type="GO" id="GO:0046872">
    <property type="term" value="F:metal ion binding"/>
    <property type="evidence" value="ECO:0007669"/>
    <property type="project" value="UniProtKB-KW"/>
</dbReference>
<evidence type="ECO:0000256" key="8">
    <source>
        <dbReference type="ARBA" id="ARBA00022833"/>
    </source>
</evidence>
<evidence type="ECO:0000256" key="1">
    <source>
        <dbReference type="ARBA" id="ARBA00006360"/>
    </source>
</evidence>
<evidence type="ECO:0000256" key="6">
    <source>
        <dbReference type="ARBA" id="ARBA00022723"/>
    </source>
</evidence>
<evidence type="ECO:0000259" key="12">
    <source>
        <dbReference type="SMART" id="SM00382"/>
    </source>
</evidence>
<dbReference type="InterPro" id="IPR045085">
    <property type="entry name" value="HLD_clamp_pol_III_gamma_tau"/>
</dbReference>
<dbReference type="GO" id="GO:0006261">
    <property type="term" value="P:DNA-templated DNA replication"/>
    <property type="evidence" value="ECO:0007669"/>
    <property type="project" value="TreeGrafter"/>
</dbReference>
<dbReference type="EMBL" id="UINC01017830">
    <property type="protein sequence ID" value="SVA74361.1"/>
    <property type="molecule type" value="Genomic_DNA"/>
</dbReference>
<dbReference type="InterPro" id="IPR012763">
    <property type="entry name" value="DNA_pol_III_sug/sutau_N"/>
</dbReference>
<evidence type="ECO:0000256" key="2">
    <source>
        <dbReference type="ARBA" id="ARBA00012417"/>
    </source>
</evidence>
<evidence type="ECO:0000256" key="4">
    <source>
        <dbReference type="ARBA" id="ARBA00022695"/>
    </source>
</evidence>
<dbReference type="PANTHER" id="PTHR11669">
    <property type="entry name" value="REPLICATION FACTOR C / DNA POLYMERASE III GAMMA-TAU SUBUNIT"/>
    <property type="match status" value="1"/>
</dbReference>
<comment type="similarity">
    <text evidence="1">Belongs to the DnaX/STICHEL family.</text>
</comment>
<keyword evidence="3" id="KW-0808">Transferase</keyword>
<dbReference type="EC" id="2.7.7.7" evidence="2"/>
<dbReference type="Pfam" id="PF12169">
    <property type="entry name" value="DNA_pol3_gamma3"/>
    <property type="match status" value="1"/>
</dbReference>